<keyword evidence="5 12" id="KW-0812">Transmembrane</keyword>
<dbReference type="Pfam" id="PF01544">
    <property type="entry name" value="CorA"/>
    <property type="match status" value="1"/>
</dbReference>
<keyword evidence="8" id="KW-0406">Ion transport</keyword>
<dbReference type="PANTHER" id="PTHR46494:SF1">
    <property type="entry name" value="CORA FAMILY METAL ION TRANSPORTER (EUROFUNG)"/>
    <property type="match status" value="1"/>
</dbReference>
<dbReference type="Proteomes" id="UP000075418">
    <property type="component" value="Unassembled WGS sequence"/>
</dbReference>
<comment type="caution">
    <text evidence="13">The sequence shown here is derived from an EMBL/GenBank/DDBJ whole genome shotgun (WGS) entry which is preliminary data.</text>
</comment>
<evidence type="ECO:0000256" key="6">
    <source>
        <dbReference type="ARBA" id="ARBA00022842"/>
    </source>
</evidence>
<feature type="transmembrane region" description="Helical" evidence="12">
    <location>
        <begin position="288"/>
        <end position="308"/>
    </location>
</feature>
<evidence type="ECO:0000256" key="11">
    <source>
        <dbReference type="ARBA" id="ARBA00045497"/>
    </source>
</evidence>
<dbReference type="FunFam" id="1.20.58.340:FF:000004">
    <property type="entry name" value="Magnesium transport protein CorA"/>
    <property type="match status" value="1"/>
</dbReference>
<evidence type="ECO:0000256" key="8">
    <source>
        <dbReference type="ARBA" id="ARBA00023065"/>
    </source>
</evidence>
<reference evidence="13 14" key="1">
    <citation type="submission" date="2016-02" db="EMBL/GenBank/DDBJ databases">
        <title>Draft genome sequence of hydrocarbon degrading Staphylococcus saprophyticus Strain CNV2, isolated from crude-oil contaminated soil from Noonmati Oil Refinery, Guwahati, Assam, India.</title>
        <authorList>
            <person name="Mukherjee A."/>
            <person name="Chettri B."/>
            <person name="Langpoklakpam J."/>
            <person name="Singh A.K."/>
            <person name="Chattopadhyay D.J."/>
        </authorList>
    </citation>
    <scope>NUCLEOTIDE SEQUENCE [LARGE SCALE GENOMIC DNA]</scope>
    <source>
        <strain evidence="13 14">CNV2</strain>
    </source>
</reference>
<evidence type="ECO:0000256" key="5">
    <source>
        <dbReference type="ARBA" id="ARBA00022692"/>
    </source>
</evidence>
<evidence type="ECO:0000256" key="2">
    <source>
        <dbReference type="ARBA" id="ARBA00009765"/>
    </source>
</evidence>
<evidence type="ECO:0000256" key="1">
    <source>
        <dbReference type="ARBA" id="ARBA00004651"/>
    </source>
</evidence>
<keyword evidence="7 12" id="KW-1133">Transmembrane helix</keyword>
<evidence type="ECO:0000256" key="7">
    <source>
        <dbReference type="ARBA" id="ARBA00022989"/>
    </source>
</evidence>
<dbReference type="InterPro" id="IPR002523">
    <property type="entry name" value="MgTranspt_CorA/ZnTranspt_ZntB"/>
</dbReference>
<accession>A0A151A3Q6</accession>
<keyword evidence="9 12" id="KW-0472">Membrane</keyword>
<dbReference type="GO" id="GO:0005886">
    <property type="term" value="C:plasma membrane"/>
    <property type="evidence" value="ECO:0007669"/>
    <property type="project" value="UniProtKB-SubCell"/>
</dbReference>
<evidence type="ECO:0000313" key="13">
    <source>
        <dbReference type="EMBL" id="KYH13947.1"/>
    </source>
</evidence>
<comment type="function">
    <text evidence="11">Mediates influx of magnesium ions. Alternates between open and closed states. Activated by low cytoplasmic Mg(2+) levels. Inactive when cytoplasmic Mg(2+) levels are high.</text>
</comment>
<name>A0A151A3Q6_9STAP</name>
<dbReference type="GO" id="GO:0015087">
    <property type="term" value="F:cobalt ion transmembrane transporter activity"/>
    <property type="evidence" value="ECO:0007669"/>
    <property type="project" value="TreeGrafter"/>
</dbReference>
<dbReference type="GO" id="GO:0000287">
    <property type="term" value="F:magnesium ion binding"/>
    <property type="evidence" value="ECO:0007669"/>
    <property type="project" value="TreeGrafter"/>
</dbReference>
<proteinExistence type="inferred from homology"/>
<dbReference type="PANTHER" id="PTHR46494">
    <property type="entry name" value="CORA FAMILY METAL ION TRANSPORTER (EUROFUNG)"/>
    <property type="match status" value="1"/>
</dbReference>
<dbReference type="SUPFAM" id="SSF143865">
    <property type="entry name" value="CorA soluble domain-like"/>
    <property type="match status" value="1"/>
</dbReference>
<comment type="subcellular location">
    <subcellularLocation>
        <location evidence="1">Cell membrane</location>
        <topology evidence="1">Multi-pass membrane protein</topology>
    </subcellularLocation>
</comment>
<organism evidence="13 14">
    <name type="scientific">Staphylococcus kloosii</name>
    <dbReference type="NCBI Taxonomy" id="29384"/>
    <lineage>
        <taxon>Bacteria</taxon>
        <taxon>Bacillati</taxon>
        <taxon>Bacillota</taxon>
        <taxon>Bacilli</taxon>
        <taxon>Bacillales</taxon>
        <taxon>Staphylococcaceae</taxon>
        <taxon>Staphylococcus</taxon>
    </lineage>
</organism>
<gene>
    <name evidence="13" type="ORF">A0131_03905</name>
</gene>
<dbReference type="GO" id="GO:0015095">
    <property type="term" value="F:magnesium ion transmembrane transporter activity"/>
    <property type="evidence" value="ECO:0007669"/>
    <property type="project" value="TreeGrafter"/>
</dbReference>
<dbReference type="Gene3D" id="3.30.460.20">
    <property type="entry name" value="CorA soluble domain-like"/>
    <property type="match status" value="1"/>
</dbReference>
<evidence type="ECO:0000256" key="9">
    <source>
        <dbReference type="ARBA" id="ARBA00023136"/>
    </source>
</evidence>
<dbReference type="InterPro" id="IPR045861">
    <property type="entry name" value="CorA_cytoplasmic_dom"/>
</dbReference>
<dbReference type="GO" id="GO:0050897">
    <property type="term" value="F:cobalt ion binding"/>
    <property type="evidence" value="ECO:0007669"/>
    <property type="project" value="TreeGrafter"/>
</dbReference>
<dbReference type="SUPFAM" id="SSF144083">
    <property type="entry name" value="Magnesium transport protein CorA, transmembrane region"/>
    <property type="match status" value="1"/>
</dbReference>
<feature type="transmembrane region" description="Helical" evidence="12">
    <location>
        <begin position="256"/>
        <end position="276"/>
    </location>
</feature>
<evidence type="ECO:0000256" key="3">
    <source>
        <dbReference type="ARBA" id="ARBA00022448"/>
    </source>
</evidence>
<keyword evidence="3" id="KW-0813">Transport</keyword>
<dbReference type="AlphaFoldDB" id="A0A151A3Q6"/>
<dbReference type="EMBL" id="LUGM01000002">
    <property type="protein sequence ID" value="KYH13947.1"/>
    <property type="molecule type" value="Genomic_DNA"/>
</dbReference>
<keyword evidence="4" id="KW-1003">Cell membrane</keyword>
<comment type="catalytic activity">
    <reaction evidence="10">
        <text>Mg(2+)(in) = Mg(2+)(out)</text>
        <dbReference type="Rhea" id="RHEA:29827"/>
        <dbReference type="ChEBI" id="CHEBI:18420"/>
    </reaction>
</comment>
<sequence>MRFIYENDQQHVVVTDNNASVPTDGRFIWYDSSHPSDKDKDFLEHHFSLDKHKIEESIYTISRPQIDVDAHQKNKYFVLHTITNNDFSANPLSITAFENSMITVHENNIAVLDQVIEQLQNAKLKFDNESITLAILDNITNSYFKYVNDVEDIVFSFEYKNVNAAGNNKLMDDVFDIRSEIIKLKRVLLPMQQMIDDVTENNVLASSPKNRRLIKHIQNRLKRQNDTLAASESITEEIKDNNESYRSNKINNVMNVLTMITSIFFPLSLLTGWYGMNFSFMPELQWKYSYFVFIAIMAIITIWLILLFKKKKWF</sequence>
<evidence type="ECO:0000256" key="10">
    <source>
        <dbReference type="ARBA" id="ARBA00034269"/>
    </source>
</evidence>
<protein>
    <submittedName>
        <fullName evidence="13">Magnesium transporter CorA</fullName>
    </submittedName>
</protein>
<dbReference type="RefSeq" id="WP_061854174.1">
    <property type="nucleotide sequence ID" value="NZ_JAIEWX010000002.1"/>
</dbReference>
<keyword evidence="6" id="KW-0460">Magnesium</keyword>
<dbReference type="Gene3D" id="1.20.58.340">
    <property type="entry name" value="Magnesium transport protein CorA, transmembrane region"/>
    <property type="match status" value="2"/>
</dbReference>
<evidence type="ECO:0000256" key="4">
    <source>
        <dbReference type="ARBA" id="ARBA00022475"/>
    </source>
</evidence>
<comment type="similarity">
    <text evidence="2">Belongs to the CorA metal ion transporter (MIT) (TC 1.A.35) family.</text>
</comment>
<evidence type="ECO:0000313" key="14">
    <source>
        <dbReference type="Proteomes" id="UP000075418"/>
    </source>
</evidence>
<evidence type="ECO:0000256" key="12">
    <source>
        <dbReference type="SAM" id="Phobius"/>
    </source>
</evidence>
<dbReference type="InterPro" id="IPR045863">
    <property type="entry name" value="CorA_TM1_TM2"/>
</dbReference>